<gene>
    <name evidence="2" type="ORF">ACFOUR_02015</name>
</gene>
<reference evidence="2 3" key="1">
    <citation type="journal article" date="2019" name="Int. J. Syst. Evol. Microbiol.">
        <title>The Global Catalogue of Microorganisms (GCM) 10K type strain sequencing project: providing services to taxonomists for standard genome sequencing and annotation.</title>
        <authorList>
            <consortium name="The Broad Institute Genomics Platform"/>
            <consortium name="The Broad Institute Genome Sequencing Center for Infectious Disease"/>
            <person name="Wu L."/>
            <person name="Ma J."/>
        </authorList>
    </citation>
    <scope>NUCLEOTIDE SEQUENCE [LARGE SCALE GENOMIC DNA]</scope>
    <source>
        <strain evidence="2 3">IBRC-M 10256</strain>
    </source>
</reference>
<evidence type="ECO:0000313" key="2">
    <source>
        <dbReference type="EMBL" id="MFC3957149.1"/>
    </source>
</evidence>
<feature type="compositionally biased region" description="Basic and acidic residues" evidence="1">
    <location>
        <begin position="1"/>
        <end position="10"/>
    </location>
</feature>
<sequence length="95" mass="10206">MSVDADRDLSAELASPESGLQGFPVDAICTGCQRVHVKQVRPEDVDAEIGVDPVTLDAEGLTSFKHVCHRCGTATWWNPTAVLTGLIEAKRSAEE</sequence>
<keyword evidence="3" id="KW-1185">Reference proteome</keyword>
<proteinExistence type="predicted"/>
<comment type="caution">
    <text evidence="2">The sequence shown here is derived from an EMBL/GenBank/DDBJ whole genome shotgun (WGS) entry which is preliminary data.</text>
</comment>
<evidence type="ECO:0008006" key="4">
    <source>
        <dbReference type="Google" id="ProtNLM"/>
    </source>
</evidence>
<dbReference type="RefSeq" id="WP_256531921.1">
    <property type="nucleotide sequence ID" value="NZ_CP101824.1"/>
</dbReference>
<feature type="region of interest" description="Disordered" evidence="1">
    <location>
        <begin position="1"/>
        <end position="21"/>
    </location>
</feature>
<dbReference type="EMBL" id="JBHSAQ010000001">
    <property type="protein sequence ID" value="MFC3957149.1"/>
    <property type="molecule type" value="Genomic_DNA"/>
</dbReference>
<dbReference type="Proteomes" id="UP001595846">
    <property type="component" value="Unassembled WGS sequence"/>
</dbReference>
<evidence type="ECO:0000256" key="1">
    <source>
        <dbReference type="SAM" id="MobiDB-lite"/>
    </source>
</evidence>
<organism evidence="2 3">
    <name type="scientific">Halovivax cerinus</name>
    <dbReference type="NCBI Taxonomy" id="1487865"/>
    <lineage>
        <taxon>Archaea</taxon>
        <taxon>Methanobacteriati</taxon>
        <taxon>Methanobacteriota</taxon>
        <taxon>Stenosarchaea group</taxon>
        <taxon>Halobacteria</taxon>
        <taxon>Halobacteriales</taxon>
        <taxon>Natrialbaceae</taxon>
        <taxon>Halovivax</taxon>
    </lineage>
</organism>
<accession>A0ABD5NKN9</accession>
<dbReference type="GeneID" id="73904686"/>
<dbReference type="AlphaFoldDB" id="A0ABD5NKN9"/>
<evidence type="ECO:0000313" key="3">
    <source>
        <dbReference type="Proteomes" id="UP001595846"/>
    </source>
</evidence>
<name>A0ABD5NKN9_9EURY</name>
<protein>
    <recommendedName>
        <fullName evidence="4">Mut7-C RNAse domain-containing protein</fullName>
    </recommendedName>
</protein>